<protein>
    <submittedName>
        <fullName evidence="1">Uncharacterized protein</fullName>
    </submittedName>
</protein>
<accession>A0A0E9QQL7</accession>
<dbReference type="EMBL" id="GBXM01089351">
    <property type="protein sequence ID" value="JAH19226.1"/>
    <property type="molecule type" value="Transcribed_RNA"/>
</dbReference>
<organism evidence="1">
    <name type="scientific">Anguilla anguilla</name>
    <name type="common">European freshwater eel</name>
    <name type="synonym">Muraena anguilla</name>
    <dbReference type="NCBI Taxonomy" id="7936"/>
    <lineage>
        <taxon>Eukaryota</taxon>
        <taxon>Metazoa</taxon>
        <taxon>Chordata</taxon>
        <taxon>Craniata</taxon>
        <taxon>Vertebrata</taxon>
        <taxon>Euteleostomi</taxon>
        <taxon>Actinopterygii</taxon>
        <taxon>Neopterygii</taxon>
        <taxon>Teleostei</taxon>
        <taxon>Anguilliformes</taxon>
        <taxon>Anguillidae</taxon>
        <taxon>Anguilla</taxon>
    </lineage>
</organism>
<proteinExistence type="predicted"/>
<sequence>MTPLPKSLRAAGAAVWFFPSVNKQMSL</sequence>
<evidence type="ECO:0000313" key="1">
    <source>
        <dbReference type="EMBL" id="JAH19226.1"/>
    </source>
</evidence>
<dbReference type="AlphaFoldDB" id="A0A0E9QQL7"/>
<reference evidence="1" key="2">
    <citation type="journal article" date="2015" name="Fish Shellfish Immunol.">
        <title>Early steps in the European eel (Anguilla anguilla)-Vibrio vulnificus interaction in the gills: Role of the RtxA13 toxin.</title>
        <authorList>
            <person name="Callol A."/>
            <person name="Pajuelo D."/>
            <person name="Ebbesson L."/>
            <person name="Teles M."/>
            <person name="MacKenzie S."/>
            <person name="Amaro C."/>
        </authorList>
    </citation>
    <scope>NUCLEOTIDE SEQUENCE</scope>
</reference>
<name>A0A0E9QQL7_ANGAN</name>
<reference evidence="1" key="1">
    <citation type="submission" date="2014-11" db="EMBL/GenBank/DDBJ databases">
        <authorList>
            <person name="Amaro Gonzalez C."/>
        </authorList>
    </citation>
    <scope>NUCLEOTIDE SEQUENCE</scope>
</reference>